<evidence type="ECO:0000313" key="2">
    <source>
        <dbReference type="EMBL" id="KAK2555843.1"/>
    </source>
</evidence>
<feature type="compositionally biased region" description="Basic and acidic residues" evidence="1">
    <location>
        <begin position="119"/>
        <end position="129"/>
    </location>
</feature>
<dbReference type="AlphaFoldDB" id="A0AAD9UZN5"/>
<sequence>MAKEIKARWNTVVPVGAGICRNCRGAHADNMEKDDLDSDVVTGSSVPSESPVLSGEEAMDQTPGPSGEQETKEMPETAEEEPVLPRLHVRFQEEFLSQQSDPNSDILSSSSQGSSAEVETSHEWEPTPRVEHQLQHLNSFLLKSTDGWISPIL</sequence>
<accession>A0AAD9UZN5</accession>
<feature type="region of interest" description="Disordered" evidence="1">
    <location>
        <begin position="29"/>
        <end position="129"/>
    </location>
</feature>
<gene>
    <name evidence="2" type="ORF">P5673_022487</name>
</gene>
<feature type="compositionally biased region" description="Low complexity" evidence="1">
    <location>
        <begin position="100"/>
        <end position="118"/>
    </location>
</feature>
<evidence type="ECO:0000313" key="3">
    <source>
        <dbReference type="Proteomes" id="UP001249851"/>
    </source>
</evidence>
<keyword evidence="3" id="KW-1185">Reference proteome</keyword>
<proteinExistence type="predicted"/>
<dbReference type="EMBL" id="JARQWQ010000060">
    <property type="protein sequence ID" value="KAK2555843.1"/>
    <property type="molecule type" value="Genomic_DNA"/>
</dbReference>
<protein>
    <submittedName>
        <fullName evidence="2">Uncharacterized protein</fullName>
    </submittedName>
</protein>
<reference evidence="2" key="1">
    <citation type="journal article" date="2023" name="G3 (Bethesda)">
        <title>Whole genome assembly and annotation of the endangered Caribbean coral Acropora cervicornis.</title>
        <authorList>
            <person name="Selwyn J.D."/>
            <person name="Vollmer S.V."/>
        </authorList>
    </citation>
    <scope>NUCLEOTIDE SEQUENCE</scope>
    <source>
        <strain evidence="2">K2</strain>
    </source>
</reference>
<name>A0AAD9UZN5_ACRCE</name>
<dbReference type="Proteomes" id="UP001249851">
    <property type="component" value="Unassembled WGS sequence"/>
</dbReference>
<comment type="caution">
    <text evidence="2">The sequence shown here is derived from an EMBL/GenBank/DDBJ whole genome shotgun (WGS) entry which is preliminary data.</text>
</comment>
<evidence type="ECO:0000256" key="1">
    <source>
        <dbReference type="SAM" id="MobiDB-lite"/>
    </source>
</evidence>
<organism evidence="2 3">
    <name type="scientific">Acropora cervicornis</name>
    <name type="common">Staghorn coral</name>
    <dbReference type="NCBI Taxonomy" id="6130"/>
    <lineage>
        <taxon>Eukaryota</taxon>
        <taxon>Metazoa</taxon>
        <taxon>Cnidaria</taxon>
        <taxon>Anthozoa</taxon>
        <taxon>Hexacorallia</taxon>
        <taxon>Scleractinia</taxon>
        <taxon>Astrocoeniina</taxon>
        <taxon>Acroporidae</taxon>
        <taxon>Acropora</taxon>
    </lineage>
</organism>
<reference evidence="2" key="2">
    <citation type="journal article" date="2023" name="Science">
        <title>Genomic signatures of disease resistance in endangered staghorn corals.</title>
        <authorList>
            <person name="Vollmer S.V."/>
            <person name="Selwyn J.D."/>
            <person name="Despard B.A."/>
            <person name="Roesel C.L."/>
        </authorList>
    </citation>
    <scope>NUCLEOTIDE SEQUENCE</scope>
    <source>
        <strain evidence="2">K2</strain>
    </source>
</reference>